<dbReference type="Pfam" id="PF04384">
    <property type="entry name" value="Fe-S_assembly"/>
    <property type="match status" value="1"/>
</dbReference>
<dbReference type="SUPFAM" id="SSF140319">
    <property type="entry name" value="IscX-like"/>
    <property type="match status" value="1"/>
</dbReference>
<evidence type="ECO:0000313" key="1">
    <source>
        <dbReference type="EMBL" id="PKU21964.1"/>
    </source>
</evidence>
<dbReference type="InterPro" id="IPR036762">
    <property type="entry name" value="IscX-like_sf"/>
</dbReference>
<keyword evidence="2" id="KW-1185">Reference proteome</keyword>
<dbReference type="EMBL" id="PIUM01000040">
    <property type="protein sequence ID" value="PKU21964.1"/>
    <property type="molecule type" value="Genomic_DNA"/>
</dbReference>
<gene>
    <name evidence="1" type="ORF">CWS72_23970</name>
</gene>
<evidence type="ECO:0000313" key="2">
    <source>
        <dbReference type="Proteomes" id="UP000233293"/>
    </source>
</evidence>
<comment type="caution">
    <text evidence="1">The sequence shown here is derived from an EMBL/GenBank/DDBJ whole genome shotgun (WGS) entry which is preliminary data.</text>
</comment>
<dbReference type="GO" id="GO:0016226">
    <property type="term" value="P:iron-sulfur cluster assembly"/>
    <property type="evidence" value="ECO:0007669"/>
    <property type="project" value="InterPro"/>
</dbReference>
<sequence length="86" mass="9842">MTFPINPALERLAMSDTEKLTWDDVEQLCRRLFAQYPDMDPLDLPDDEVARMIAALPEFADGQHPKSGTTLDAVRSTWTEFYEGHI</sequence>
<dbReference type="InterPro" id="IPR007479">
    <property type="entry name" value="ISC_FeS_clus_asmbl_IscsX"/>
</dbReference>
<dbReference type="AlphaFoldDB" id="A0A2N3PNI3"/>
<evidence type="ECO:0008006" key="3">
    <source>
        <dbReference type="Google" id="ProtNLM"/>
    </source>
</evidence>
<protein>
    <recommendedName>
        <fullName evidence="3">Fe-S assembly protein IscX</fullName>
    </recommendedName>
</protein>
<accession>A0A2N3PNI3</accession>
<organism evidence="1 2">
    <name type="scientific">Telmatospirillum siberiense</name>
    <dbReference type="NCBI Taxonomy" id="382514"/>
    <lineage>
        <taxon>Bacteria</taxon>
        <taxon>Pseudomonadati</taxon>
        <taxon>Pseudomonadota</taxon>
        <taxon>Alphaproteobacteria</taxon>
        <taxon>Rhodospirillales</taxon>
        <taxon>Rhodospirillaceae</taxon>
        <taxon>Telmatospirillum</taxon>
    </lineage>
</organism>
<dbReference type="Proteomes" id="UP000233293">
    <property type="component" value="Unassembled WGS sequence"/>
</dbReference>
<reference evidence="2" key="1">
    <citation type="submission" date="2017-12" db="EMBL/GenBank/DDBJ databases">
        <title>Draft genome sequence of Telmatospirillum siberiense 26-4b1T, an acidotolerant peatland alphaproteobacterium potentially involved in sulfur cycling.</title>
        <authorList>
            <person name="Hausmann B."/>
            <person name="Pjevac P."/>
            <person name="Schreck K."/>
            <person name="Herbold C.W."/>
            <person name="Daims H."/>
            <person name="Wagner M."/>
            <person name="Pester M."/>
            <person name="Loy A."/>
        </authorList>
    </citation>
    <scope>NUCLEOTIDE SEQUENCE [LARGE SCALE GENOMIC DNA]</scope>
    <source>
        <strain evidence="2">26-4b1</strain>
    </source>
</reference>
<dbReference type="RefSeq" id="WP_101253186.1">
    <property type="nucleotide sequence ID" value="NZ_PIUM01000040.1"/>
</dbReference>
<proteinExistence type="predicted"/>
<name>A0A2N3PNI3_9PROT</name>
<dbReference type="Gene3D" id="1.10.10.600">
    <property type="entry name" value="IscX-like"/>
    <property type="match status" value="1"/>
</dbReference>